<dbReference type="InterPro" id="IPR014854">
    <property type="entry name" value="Nse4_C"/>
</dbReference>
<dbReference type="PANTHER" id="PTHR16140">
    <property type="entry name" value="NON-STRUCTURAL MAINTENANCE OF CHROMOSOMES ELEMENT 4"/>
    <property type="match status" value="1"/>
</dbReference>
<evidence type="ECO:0000256" key="4">
    <source>
        <dbReference type="ARBA" id="ARBA00023172"/>
    </source>
</evidence>
<dbReference type="InterPro" id="IPR029225">
    <property type="entry name" value="Nse4_Nse3-bd"/>
</dbReference>
<reference evidence="11" key="1">
    <citation type="submission" date="2022-07" db="EMBL/GenBank/DDBJ databases">
        <title>Fungi with potential for degradation of polypropylene.</title>
        <authorList>
            <person name="Gostincar C."/>
        </authorList>
    </citation>
    <scope>NUCLEOTIDE SEQUENCE</scope>
    <source>
        <strain evidence="11">EXF-13287</strain>
    </source>
</reference>
<comment type="subcellular location">
    <subcellularLocation>
        <location evidence="1 7">Nucleus</location>
    </subcellularLocation>
</comment>
<accession>A0AA38SB54</accession>
<evidence type="ECO:0000259" key="10">
    <source>
        <dbReference type="Pfam" id="PF15412"/>
    </source>
</evidence>
<name>A0AA38SB54_9PEZI</name>
<dbReference type="GO" id="GO:0005634">
    <property type="term" value="C:nucleus"/>
    <property type="evidence" value="ECO:0007669"/>
    <property type="project" value="UniProtKB-SubCell"/>
</dbReference>
<feature type="compositionally biased region" description="Low complexity" evidence="8">
    <location>
        <begin position="1"/>
        <end position="11"/>
    </location>
</feature>
<evidence type="ECO:0000256" key="8">
    <source>
        <dbReference type="SAM" id="MobiDB-lite"/>
    </source>
</evidence>
<dbReference type="GO" id="GO:0006281">
    <property type="term" value="P:DNA repair"/>
    <property type="evidence" value="ECO:0007669"/>
    <property type="project" value="UniProtKB-UniRule"/>
</dbReference>
<evidence type="ECO:0000256" key="2">
    <source>
        <dbReference type="ARBA" id="ARBA00008997"/>
    </source>
</evidence>
<dbReference type="EMBL" id="JANBVN010000020">
    <property type="protein sequence ID" value="KAJ9161606.1"/>
    <property type="molecule type" value="Genomic_DNA"/>
</dbReference>
<feature type="region of interest" description="Disordered" evidence="8">
    <location>
        <begin position="1"/>
        <end position="87"/>
    </location>
</feature>
<dbReference type="AlphaFoldDB" id="A0AA38SB54"/>
<keyword evidence="4 7" id="KW-0233">DNA recombination</keyword>
<dbReference type="Proteomes" id="UP001174691">
    <property type="component" value="Unassembled WGS sequence"/>
</dbReference>
<evidence type="ECO:0000256" key="1">
    <source>
        <dbReference type="ARBA" id="ARBA00004123"/>
    </source>
</evidence>
<dbReference type="InterPro" id="IPR027786">
    <property type="entry name" value="Nse4/EID"/>
</dbReference>
<comment type="subunit">
    <text evidence="7">Component of the SMC5-SMC6 complex.</text>
</comment>
<comment type="function">
    <text evidence="7">Component of the SMC5-SMC6 complex, that promotes sister chromatid alignment after DNA damage and facilitates double-stranded DNA breaks (DSBs) repair via homologous recombination between sister chromatids.</text>
</comment>
<feature type="domain" description="Nse4/EID protein Nse3/MAGE-binding" evidence="10">
    <location>
        <begin position="140"/>
        <end position="194"/>
    </location>
</feature>
<comment type="caution">
    <text evidence="11">The sequence shown here is derived from an EMBL/GenBank/DDBJ whole genome shotgun (WGS) entry which is preliminary data.</text>
</comment>
<feature type="compositionally biased region" description="Basic and acidic residues" evidence="8">
    <location>
        <begin position="64"/>
        <end position="77"/>
    </location>
</feature>
<evidence type="ECO:0000259" key="9">
    <source>
        <dbReference type="Pfam" id="PF08743"/>
    </source>
</evidence>
<keyword evidence="3 7" id="KW-0227">DNA damage</keyword>
<feature type="compositionally biased region" description="Basic residues" evidence="8">
    <location>
        <begin position="200"/>
        <end position="210"/>
    </location>
</feature>
<feature type="domain" description="Non-structural maintenance of chromosome element 4 C-terminal" evidence="9">
    <location>
        <begin position="346"/>
        <end position="436"/>
    </location>
</feature>
<sequence length="454" mass="51173">MATPSTEATPEATPPPSTGSEKENRQNGASEGTQKRKRGEEREGRSRTRRRTHEPEDGLGTDDEQPRLRDPDAHPEDYYDPQQSMQERREITRKLRDLQRDLHDNQDEYIRDDGTKIITFLRSSDRIMVRVKQTNEATIDAKGLLKLSDVHSKRVNQSIAGHTQQGGVDIDEFVSKCITFMLHGGGVADDDAPELSSTQRQRRAPNRHRGAIGSDDEDAGAEGDAYNWQHLGRFAAVPCVNRPAVPGFMLGPLSVKKKVRKFVQRAAPLRINSLVEVRPQVLNAEDMARNEKNDLTVICKKILKRLGEVQAWAQDKVEDELNNADLTDEEQRAVMDKYSLRDTGGIDLLRFVVNPKSFGQTVENIFYVSFLIRDGYVKLSYDSLTKLPSLEYVARDEAEDASAAKRGALRHQSILSIDMPTWQAVIEAFNIKESMIPHRRDQQQGGPGAKGWYS</sequence>
<comment type="similarity">
    <text evidence="2 7">Belongs to the NSE4 family.</text>
</comment>
<evidence type="ECO:0000256" key="7">
    <source>
        <dbReference type="RuleBase" id="RU365071"/>
    </source>
</evidence>
<organism evidence="11 12">
    <name type="scientific">Coniochaeta hoffmannii</name>
    <dbReference type="NCBI Taxonomy" id="91930"/>
    <lineage>
        <taxon>Eukaryota</taxon>
        <taxon>Fungi</taxon>
        <taxon>Dikarya</taxon>
        <taxon>Ascomycota</taxon>
        <taxon>Pezizomycotina</taxon>
        <taxon>Sordariomycetes</taxon>
        <taxon>Sordariomycetidae</taxon>
        <taxon>Coniochaetales</taxon>
        <taxon>Coniochaetaceae</taxon>
        <taxon>Coniochaeta</taxon>
    </lineage>
</organism>
<protein>
    <recommendedName>
        <fullName evidence="7">Non-structural maintenance of chromosomes element 4</fullName>
    </recommendedName>
</protein>
<feature type="region of interest" description="Disordered" evidence="8">
    <location>
        <begin position="189"/>
        <end position="219"/>
    </location>
</feature>
<evidence type="ECO:0000256" key="3">
    <source>
        <dbReference type="ARBA" id="ARBA00022763"/>
    </source>
</evidence>
<dbReference type="GO" id="GO:0030915">
    <property type="term" value="C:Smc5-Smc6 complex"/>
    <property type="evidence" value="ECO:0007669"/>
    <property type="project" value="UniProtKB-UniRule"/>
</dbReference>
<proteinExistence type="inferred from homology"/>
<evidence type="ECO:0000256" key="5">
    <source>
        <dbReference type="ARBA" id="ARBA00023204"/>
    </source>
</evidence>
<gene>
    <name evidence="11" type="ORF">NKR19_g2032</name>
</gene>
<evidence type="ECO:0000313" key="11">
    <source>
        <dbReference type="EMBL" id="KAJ9161606.1"/>
    </source>
</evidence>
<dbReference type="Pfam" id="PF08743">
    <property type="entry name" value="Nse4_C"/>
    <property type="match status" value="1"/>
</dbReference>
<keyword evidence="5 7" id="KW-0234">DNA repair</keyword>
<keyword evidence="6 7" id="KW-0539">Nucleus</keyword>
<evidence type="ECO:0000313" key="12">
    <source>
        <dbReference type="Proteomes" id="UP001174691"/>
    </source>
</evidence>
<keyword evidence="12" id="KW-1185">Reference proteome</keyword>
<dbReference type="PANTHER" id="PTHR16140:SF0">
    <property type="entry name" value="NON-STRUCTURAL MAINTENANCE OF CHROMOSOMES ELEMENT 4"/>
    <property type="match status" value="1"/>
</dbReference>
<dbReference type="GO" id="GO:0006310">
    <property type="term" value="P:DNA recombination"/>
    <property type="evidence" value="ECO:0007669"/>
    <property type="project" value="UniProtKB-UniRule"/>
</dbReference>
<dbReference type="Pfam" id="PF15412">
    <property type="entry name" value="Nse4-Nse3_bdg"/>
    <property type="match status" value="1"/>
</dbReference>
<evidence type="ECO:0000256" key="6">
    <source>
        <dbReference type="ARBA" id="ARBA00023242"/>
    </source>
</evidence>